<feature type="compositionally biased region" description="Gly residues" evidence="1">
    <location>
        <begin position="175"/>
        <end position="187"/>
    </location>
</feature>
<feature type="compositionally biased region" description="Basic and acidic residues" evidence="1">
    <location>
        <begin position="217"/>
        <end position="229"/>
    </location>
</feature>
<name>A0AAJ0GJ28_9PEZI</name>
<dbReference type="Proteomes" id="UP001271007">
    <property type="component" value="Unassembled WGS sequence"/>
</dbReference>
<feature type="compositionally biased region" description="Low complexity" evidence="1">
    <location>
        <begin position="22"/>
        <end position="34"/>
    </location>
</feature>
<dbReference type="EMBL" id="JAWDJX010000001">
    <property type="protein sequence ID" value="KAK3058582.1"/>
    <property type="molecule type" value="Genomic_DNA"/>
</dbReference>
<accession>A0AAJ0GJ28</accession>
<sequence>MPGKCKTQCEYCDMNAMQHPTSSQDDSGQIDDIQPASSKSVPSIDEDKNDALAQAAQKKYPSPDNTNRGDNPASHAWAFPDPPLIEHRSTASDYGSDDGAGDRRFGQTLTSMAAQGEGITTTTSGSDPYIRASEHGSGTTGGVGFGNKTVQDGDVGTSDTRLEIAHDTRTYSGGTELGSGTTAGAGSGNKAPPAHSGSNDSTTGKLMEKVGGMMKNEGLKDTGHQKRAAEGAFEE</sequence>
<keyword evidence="3" id="KW-1185">Reference proteome</keyword>
<proteinExistence type="predicted"/>
<feature type="region of interest" description="Disordered" evidence="1">
    <location>
        <begin position="17"/>
        <end position="235"/>
    </location>
</feature>
<gene>
    <name evidence="2" type="ORF">LTR09_000146</name>
</gene>
<organism evidence="2 3">
    <name type="scientific">Extremus antarcticus</name>
    <dbReference type="NCBI Taxonomy" id="702011"/>
    <lineage>
        <taxon>Eukaryota</taxon>
        <taxon>Fungi</taxon>
        <taxon>Dikarya</taxon>
        <taxon>Ascomycota</taxon>
        <taxon>Pezizomycotina</taxon>
        <taxon>Dothideomycetes</taxon>
        <taxon>Dothideomycetidae</taxon>
        <taxon>Mycosphaerellales</taxon>
        <taxon>Extremaceae</taxon>
        <taxon>Extremus</taxon>
    </lineage>
</organism>
<comment type="caution">
    <text evidence="2">The sequence shown here is derived from an EMBL/GenBank/DDBJ whole genome shotgun (WGS) entry which is preliminary data.</text>
</comment>
<evidence type="ECO:0000313" key="3">
    <source>
        <dbReference type="Proteomes" id="UP001271007"/>
    </source>
</evidence>
<evidence type="ECO:0000256" key="1">
    <source>
        <dbReference type="SAM" id="MobiDB-lite"/>
    </source>
</evidence>
<protein>
    <submittedName>
        <fullName evidence="2">Uncharacterized protein</fullName>
    </submittedName>
</protein>
<reference evidence="2" key="1">
    <citation type="submission" date="2023-04" db="EMBL/GenBank/DDBJ databases">
        <title>Black Yeasts Isolated from many extreme environments.</title>
        <authorList>
            <person name="Coleine C."/>
            <person name="Stajich J.E."/>
            <person name="Selbmann L."/>
        </authorList>
    </citation>
    <scope>NUCLEOTIDE SEQUENCE</scope>
    <source>
        <strain evidence="2">CCFEE 5312</strain>
    </source>
</reference>
<evidence type="ECO:0000313" key="2">
    <source>
        <dbReference type="EMBL" id="KAK3058582.1"/>
    </source>
</evidence>
<feature type="compositionally biased region" description="Basic and acidic residues" evidence="1">
    <location>
        <begin position="160"/>
        <end position="169"/>
    </location>
</feature>
<feature type="compositionally biased region" description="Polar residues" evidence="1">
    <location>
        <begin position="107"/>
        <end position="126"/>
    </location>
</feature>
<dbReference type="AlphaFoldDB" id="A0AAJ0GJ28"/>